<dbReference type="PANTHER" id="PTHR11129:SF3">
    <property type="entry name" value="PROTEIN PRENYLTRANSFERASE ALPHA SUBUNIT REPEAT-CONTAINING PROTEIN 1"/>
    <property type="match status" value="1"/>
</dbReference>
<dbReference type="InterPro" id="IPR002088">
    <property type="entry name" value="Prenyl_trans_a"/>
</dbReference>
<organism evidence="5 6">
    <name type="scientific">Colletotrichum destructivum</name>
    <dbReference type="NCBI Taxonomy" id="34406"/>
    <lineage>
        <taxon>Eukaryota</taxon>
        <taxon>Fungi</taxon>
        <taxon>Dikarya</taxon>
        <taxon>Ascomycota</taxon>
        <taxon>Pezizomycotina</taxon>
        <taxon>Sordariomycetes</taxon>
        <taxon>Hypocreomycetidae</taxon>
        <taxon>Glomerellales</taxon>
        <taxon>Glomerellaceae</taxon>
        <taxon>Colletotrichum</taxon>
        <taxon>Colletotrichum destructivum species complex</taxon>
    </lineage>
</organism>
<dbReference type="Gene3D" id="1.25.40.120">
    <property type="entry name" value="Protein prenylyltransferase"/>
    <property type="match status" value="1"/>
</dbReference>
<dbReference type="GO" id="GO:0008318">
    <property type="term" value="F:protein prenyltransferase activity"/>
    <property type="evidence" value="ECO:0007669"/>
    <property type="project" value="InterPro"/>
</dbReference>
<evidence type="ECO:0000313" key="5">
    <source>
        <dbReference type="EMBL" id="WQF81977.1"/>
    </source>
</evidence>
<protein>
    <recommendedName>
        <fullName evidence="7">Protein prenyltransferase</fullName>
    </recommendedName>
</protein>
<dbReference type="GO" id="GO:0005737">
    <property type="term" value="C:cytoplasm"/>
    <property type="evidence" value="ECO:0007669"/>
    <property type="project" value="TreeGrafter"/>
</dbReference>
<sequence length="345" mass="39718">MSRALDKHVIAALKQGDHQKIFDDISSIFVSPEDGCRLEIEVLGQSHPLRLGEHFLRDENAVAVPKLRIVQAFLVARQIFQKHLAASSVDAELLFTTTSVLLFLDPEHLTAANTRKRLIRDAILAGVDVHGRLTREKWFVDSLLTSRLHRHTKSPTLWSHRRWLMEQCRQAGLPVTVQEDIESIVMVAGERHPRNYYAWTHARWLIRTFLVDSEPELLQSLIQSVKRWSFRHHVDVSGWSFLAHLIERLDDKGKQVSLSVFEETLRLAESLRWYNESVWWFLRTTASRPALGQTRQEDFATVQQRLLAMKADDSAEAMVLKTARKWCDSYGPYSDKTCSGATEEV</sequence>
<proteinExistence type="inferred from homology"/>
<evidence type="ECO:0000256" key="4">
    <source>
        <dbReference type="ARBA" id="ARBA00022737"/>
    </source>
</evidence>
<keyword evidence="3" id="KW-0808">Transferase</keyword>
<evidence type="ECO:0000313" key="6">
    <source>
        <dbReference type="Proteomes" id="UP001322277"/>
    </source>
</evidence>
<keyword evidence="6" id="KW-1185">Reference proteome</keyword>
<dbReference type="RefSeq" id="XP_062779201.1">
    <property type="nucleotide sequence ID" value="XM_062923150.1"/>
</dbReference>
<evidence type="ECO:0000256" key="1">
    <source>
        <dbReference type="ARBA" id="ARBA00006734"/>
    </source>
</evidence>
<evidence type="ECO:0000256" key="3">
    <source>
        <dbReference type="ARBA" id="ARBA00022679"/>
    </source>
</evidence>
<dbReference type="KEGG" id="cdet:87943494"/>
<keyword evidence="2" id="KW-0637">Prenyltransferase</keyword>
<evidence type="ECO:0000256" key="2">
    <source>
        <dbReference type="ARBA" id="ARBA00022602"/>
    </source>
</evidence>
<comment type="similarity">
    <text evidence="1">Belongs to the protein prenyltransferase subunit alpha family.</text>
</comment>
<name>A0AAX4IFB7_9PEZI</name>
<dbReference type="GeneID" id="87943494"/>
<gene>
    <name evidence="5" type="ORF">CDEST_06991</name>
</gene>
<dbReference type="Pfam" id="PF01239">
    <property type="entry name" value="PPTA"/>
    <property type="match status" value="2"/>
</dbReference>
<reference evidence="6" key="1">
    <citation type="journal article" date="2023" name="bioRxiv">
        <title>Complete genome of the Medicago anthracnose fungus, Colletotrichum destructivum, reveals a mini-chromosome-like region within a core chromosome.</title>
        <authorList>
            <person name="Lapalu N."/>
            <person name="Simon A."/>
            <person name="Lu A."/>
            <person name="Plaumann P.-L."/>
            <person name="Amselem J."/>
            <person name="Pigne S."/>
            <person name="Auger A."/>
            <person name="Koch C."/>
            <person name="Dallery J.-F."/>
            <person name="O'Connell R.J."/>
        </authorList>
    </citation>
    <scope>NUCLEOTIDE SEQUENCE [LARGE SCALE GENOMIC DNA]</scope>
    <source>
        <strain evidence="6">CBS 520.97</strain>
    </source>
</reference>
<dbReference type="SUPFAM" id="SSF48439">
    <property type="entry name" value="Protein prenylyltransferase"/>
    <property type="match status" value="1"/>
</dbReference>
<evidence type="ECO:0008006" key="7">
    <source>
        <dbReference type="Google" id="ProtNLM"/>
    </source>
</evidence>
<accession>A0AAX4IFB7</accession>
<dbReference type="Proteomes" id="UP001322277">
    <property type="component" value="Chromosome 4"/>
</dbReference>
<dbReference type="AlphaFoldDB" id="A0AAX4IFB7"/>
<keyword evidence="4" id="KW-0677">Repeat</keyword>
<dbReference type="EMBL" id="CP137308">
    <property type="protein sequence ID" value="WQF81977.1"/>
    <property type="molecule type" value="Genomic_DNA"/>
</dbReference>
<dbReference type="PANTHER" id="PTHR11129">
    <property type="entry name" value="PROTEIN FARNESYLTRANSFERASE ALPHA SUBUNIT/RAB GERANYLGERANYL TRANSFERASE ALPHA SUBUNIT"/>
    <property type="match status" value="1"/>
</dbReference>